<protein>
    <submittedName>
        <fullName evidence="3">PucR family transcriptional regulator</fullName>
    </submittedName>
</protein>
<evidence type="ECO:0000313" key="4">
    <source>
        <dbReference type="Proteomes" id="UP001597479"/>
    </source>
</evidence>
<reference evidence="4" key="1">
    <citation type="journal article" date="2019" name="Int. J. Syst. Evol. Microbiol.">
        <title>The Global Catalogue of Microorganisms (GCM) 10K type strain sequencing project: providing services to taxonomists for standard genome sequencing and annotation.</title>
        <authorList>
            <consortium name="The Broad Institute Genomics Platform"/>
            <consortium name="The Broad Institute Genome Sequencing Center for Infectious Disease"/>
            <person name="Wu L."/>
            <person name="Ma J."/>
        </authorList>
    </citation>
    <scope>NUCLEOTIDE SEQUENCE [LARGE SCALE GENOMIC DNA]</scope>
    <source>
        <strain evidence="4">CCM 7044</strain>
    </source>
</reference>
<dbReference type="InterPro" id="IPR042070">
    <property type="entry name" value="PucR_C-HTH_sf"/>
</dbReference>
<evidence type="ECO:0000259" key="2">
    <source>
        <dbReference type="Pfam" id="PF13556"/>
    </source>
</evidence>
<dbReference type="Pfam" id="PF13556">
    <property type="entry name" value="HTH_30"/>
    <property type="match status" value="1"/>
</dbReference>
<gene>
    <name evidence="3" type="ORF">ACFS27_07110</name>
</gene>
<dbReference type="InterPro" id="IPR009057">
    <property type="entry name" value="Homeodomain-like_sf"/>
</dbReference>
<dbReference type="SUPFAM" id="SSF46689">
    <property type="entry name" value="Homeodomain-like"/>
    <property type="match status" value="1"/>
</dbReference>
<keyword evidence="4" id="KW-1185">Reference proteome</keyword>
<dbReference type="PANTHER" id="PTHR33744:SF1">
    <property type="entry name" value="DNA-BINDING TRANSCRIPTIONAL ACTIVATOR ADER"/>
    <property type="match status" value="1"/>
</dbReference>
<feature type="domain" description="PucR C-terminal helix-turn-helix" evidence="2">
    <location>
        <begin position="89"/>
        <end position="147"/>
    </location>
</feature>
<evidence type="ECO:0000313" key="3">
    <source>
        <dbReference type="EMBL" id="MFD2793315.1"/>
    </source>
</evidence>
<feature type="compositionally biased region" description="Pro residues" evidence="1">
    <location>
        <begin position="45"/>
        <end position="55"/>
    </location>
</feature>
<dbReference type="Gene3D" id="1.10.10.2840">
    <property type="entry name" value="PucR C-terminal helix-turn-helix domain"/>
    <property type="match status" value="1"/>
</dbReference>
<name>A0ABW5VSA5_9MICO</name>
<evidence type="ECO:0000256" key="1">
    <source>
        <dbReference type="SAM" id="MobiDB-lite"/>
    </source>
</evidence>
<feature type="region of interest" description="Disordered" evidence="1">
    <location>
        <begin position="29"/>
        <end position="58"/>
    </location>
</feature>
<sequence>MDSEVVLRLDAGNVLITFVPTIPEALPDVRRATADPGGGFAAGPEPRPAPAPPSSGDPLAGVAARIAADGVPVHPGLEALLDLPEAAPLLRTLETYLELAGSAQATAEALHLHRTSLYYRLQRVEQLAGTDLKDGTERLALHLALKVARAAGRLVGP</sequence>
<dbReference type="RefSeq" id="WP_377181378.1">
    <property type="nucleotide sequence ID" value="NZ_JBHUOG010000001.1"/>
</dbReference>
<organism evidence="3 4">
    <name type="scientific">Promicromonospora vindobonensis</name>
    <dbReference type="NCBI Taxonomy" id="195748"/>
    <lineage>
        <taxon>Bacteria</taxon>
        <taxon>Bacillati</taxon>
        <taxon>Actinomycetota</taxon>
        <taxon>Actinomycetes</taxon>
        <taxon>Micrococcales</taxon>
        <taxon>Promicromonosporaceae</taxon>
        <taxon>Promicromonospora</taxon>
    </lineage>
</organism>
<dbReference type="PANTHER" id="PTHR33744">
    <property type="entry name" value="CARBOHYDRATE DIACID REGULATOR"/>
    <property type="match status" value="1"/>
</dbReference>
<dbReference type="EMBL" id="JBHUOG010000001">
    <property type="protein sequence ID" value="MFD2793315.1"/>
    <property type="molecule type" value="Genomic_DNA"/>
</dbReference>
<proteinExistence type="predicted"/>
<dbReference type="Proteomes" id="UP001597479">
    <property type="component" value="Unassembled WGS sequence"/>
</dbReference>
<comment type="caution">
    <text evidence="3">The sequence shown here is derived from an EMBL/GenBank/DDBJ whole genome shotgun (WGS) entry which is preliminary data.</text>
</comment>
<dbReference type="InterPro" id="IPR025736">
    <property type="entry name" value="PucR_C-HTH_dom"/>
</dbReference>
<accession>A0ABW5VSA5</accession>
<dbReference type="InterPro" id="IPR051448">
    <property type="entry name" value="CdaR-like_regulators"/>
</dbReference>